<dbReference type="Proteomes" id="UP001234202">
    <property type="component" value="Unassembled WGS sequence"/>
</dbReference>
<accession>A0ACC2XT55</accession>
<organism evidence="1 2">
    <name type="scientific">Naganishia onofrii</name>
    <dbReference type="NCBI Taxonomy" id="1851511"/>
    <lineage>
        <taxon>Eukaryota</taxon>
        <taxon>Fungi</taxon>
        <taxon>Dikarya</taxon>
        <taxon>Basidiomycota</taxon>
        <taxon>Agaricomycotina</taxon>
        <taxon>Tremellomycetes</taxon>
        <taxon>Filobasidiales</taxon>
        <taxon>Filobasidiaceae</taxon>
        <taxon>Naganishia</taxon>
    </lineage>
</organism>
<proteinExistence type="predicted"/>
<keyword evidence="2" id="KW-1185">Reference proteome</keyword>
<name>A0ACC2XT55_9TREE</name>
<dbReference type="EMBL" id="JASBWV010000005">
    <property type="protein sequence ID" value="KAJ9126417.1"/>
    <property type="molecule type" value="Genomic_DNA"/>
</dbReference>
<gene>
    <name evidence="1" type="ORF">QFC24_002156</name>
</gene>
<reference evidence="1" key="1">
    <citation type="submission" date="2023-04" db="EMBL/GenBank/DDBJ databases">
        <title>Draft Genome sequencing of Naganishia species isolated from polar environments using Oxford Nanopore Technology.</title>
        <authorList>
            <person name="Leo P."/>
            <person name="Venkateswaran K."/>
        </authorList>
    </citation>
    <scope>NUCLEOTIDE SEQUENCE</scope>
    <source>
        <strain evidence="1">DBVPG 5303</strain>
    </source>
</reference>
<evidence type="ECO:0000313" key="2">
    <source>
        <dbReference type="Proteomes" id="UP001234202"/>
    </source>
</evidence>
<comment type="caution">
    <text evidence="1">The sequence shown here is derived from an EMBL/GenBank/DDBJ whole genome shotgun (WGS) entry which is preliminary data.</text>
</comment>
<protein>
    <submittedName>
        <fullName evidence="1">Uncharacterized protein</fullName>
    </submittedName>
</protein>
<evidence type="ECO:0000313" key="1">
    <source>
        <dbReference type="EMBL" id="KAJ9126417.1"/>
    </source>
</evidence>
<sequence length="625" mass="66797">MQDIPPRPIPSGYDPTRNPLPPDAIRAPPGERQIAYPPEYPRAKIHATGTVHLGVRPRSVPTTTSTTVQGQEGRRPGYGELASEVPDRELPPDTRFSTTRPMSTRAADSVSVAVTRGDRKAATPIPTPTPLPATLIPTSISTSYDRQARPKMTLEQAVNEYDRTHPPSSAAATPSSSQHTRNDPPAGEAIKDDVRSHDGVYTYDYSTQPQQVGSHKGGGGGGGEGPGGKAHDEPNGLGPGRGYPEAPIRDDAYGVPFGKRLKAMIQLRRDAEDAGLVSVSSSSYSSEDVFGSGSGSGSSSLNDGMPRSGLLRRPATGGGGGGDGASHRNGAMQVQGSPRTNKGKAAERPASSADNGYPKNEADVCSPSTPRPLASQRNHPSQHPNPPRSERSTTTSASLSTATTTATTQAKIRRKPVPQYIEHSSSSSSIRTPTDSPLSVVRKQKSEPGIGGGDGGDFAARLERRERRKREKERERERRAGEDESRVLVVAGRKKHGRSRSEQPQTSSDTRSQRGIPGTDTKVVDDQYGMPLKGPFTRSPLQPSQGGHTAEISLASSQITMHGGLIVPPMPEGEEYDAETEAERQAAWEEYYRLQGVVGMYDDRGSGDGQETGYPQVEEWVDTQT</sequence>